<evidence type="ECO:0000256" key="3">
    <source>
        <dbReference type="ARBA" id="ARBA00022670"/>
    </source>
</evidence>
<evidence type="ECO:0000256" key="13">
    <source>
        <dbReference type="ARBA" id="ARBA00061423"/>
    </source>
</evidence>
<dbReference type="NCBIfam" id="TIGR01893">
    <property type="entry name" value="aa-his-dipept"/>
    <property type="match status" value="1"/>
</dbReference>
<comment type="cofactor">
    <cofactor evidence="1">
        <name>Co(2+)</name>
        <dbReference type="ChEBI" id="CHEBI:48828"/>
    </cofactor>
</comment>
<dbReference type="EMBL" id="SSOD01000005">
    <property type="protein sequence ID" value="THF62135.1"/>
    <property type="molecule type" value="Genomic_DNA"/>
</dbReference>
<protein>
    <recommendedName>
        <fullName evidence="14">Cytosol non-specific dipeptidase</fullName>
        <ecNumber evidence="11">3.4.13.18</ecNumber>
    </recommendedName>
    <alternativeName>
        <fullName evidence="17">Aminoacyl-histidine dipeptidase</fullName>
    </alternativeName>
    <alternativeName>
        <fullName evidence="16">Beta-alanyl-histidine dipeptidase</fullName>
    </alternativeName>
    <alternativeName>
        <fullName evidence="15">Carnosinase</fullName>
    </alternativeName>
    <alternativeName>
        <fullName evidence="12">Peptidase D</fullName>
    </alternativeName>
    <alternativeName>
        <fullName evidence="18">Xaa-His dipeptidase</fullName>
    </alternativeName>
</protein>
<comment type="caution">
    <text evidence="20">The sequence shown here is derived from an EMBL/GenBank/DDBJ whole genome shotgun (WGS) entry which is preliminary data.</text>
</comment>
<dbReference type="PANTHER" id="PTHR43501">
    <property type="entry name" value="CYTOSOL NON-SPECIFIC DIPEPTIDASE"/>
    <property type="match status" value="1"/>
</dbReference>
<dbReference type="GO" id="GO:0070573">
    <property type="term" value="F:metallodipeptidase activity"/>
    <property type="evidence" value="ECO:0007669"/>
    <property type="project" value="TreeGrafter"/>
</dbReference>
<evidence type="ECO:0000256" key="6">
    <source>
        <dbReference type="ARBA" id="ARBA00022833"/>
    </source>
</evidence>
<dbReference type="Pfam" id="PF01546">
    <property type="entry name" value="Peptidase_M20"/>
    <property type="match status" value="1"/>
</dbReference>
<dbReference type="Gene3D" id="3.40.630.10">
    <property type="entry name" value="Zn peptidases"/>
    <property type="match status" value="2"/>
</dbReference>
<keyword evidence="6" id="KW-0862">Zinc</keyword>
<dbReference type="GO" id="GO:0046872">
    <property type="term" value="F:metal ion binding"/>
    <property type="evidence" value="ECO:0007669"/>
    <property type="project" value="UniProtKB-KW"/>
</dbReference>
<evidence type="ECO:0000256" key="4">
    <source>
        <dbReference type="ARBA" id="ARBA00022723"/>
    </source>
</evidence>
<evidence type="ECO:0000313" key="21">
    <source>
        <dbReference type="Proteomes" id="UP000307956"/>
    </source>
</evidence>
<dbReference type="FunFam" id="3.40.630.10:FF:000015">
    <property type="entry name" value="Aminoacyl-histidine dipeptidase PepD"/>
    <property type="match status" value="1"/>
</dbReference>
<keyword evidence="21" id="KW-1185">Reference proteome</keyword>
<dbReference type="SUPFAM" id="SSF53187">
    <property type="entry name" value="Zn-dependent exopeptidases"/>
    <property type="match status" value="1"/>
</dbReference>
<evidence type="ECO:0000313" key="20">
    <source>
        <dbReference type="EMBL" id="THF62135.1"/>
    </source>
</evidence>
<evidence type="ECO:0000256" key="12">
    <source>
        <dbReference type="ARBA" id="ARBA00044252"/>
    </source>
</evidence>
<evidence type="ECO:0000256" key="10">
    <source>
        <dbReference type="ARBA" id="ARBA00036421"/>
    </source>
</evidence>
<organism evidence="20 21">
    <name type="scientific">Pseudothauera rhizosphaerae</name>
    <dbReference type="NCBI Taxonomy" id="2565932"/>
    <lineage>
        <taxon>Bacteria</taxon>
        <taxon>Pseudomonadati</taxon>
        <taxon>Pseudomonadota</taxon>
        <taxon>Betaproteobacteria</taxon>
        <taxon>Rhodocyclales</taxon>
        <taxon>Zoogloeaceae</taxon>
        <taxon>Pseudothauera</taxon>
    </lineage>
</organism>
<keyword evidence="3" id="KW-0645">Protease</keyword>
<dbReference type="OrthoDB" id="9773892at2"/>
<evidence type="ECO:0000256" key="5">
    <source>
        <dbReference type="ARBA" id="ARBA00022801"/>
    </source>
</evidence>
<accession>A0A4S4AU69</accession>
<gene>
    <name evidence="20" type="ORF">E6O51_08245</name>
</gene>
<keyword evidence="9" id="KW-0170">Cobalt</keyword>
<dbReference type="FunFam" id="3.40.630.10:FF:000018">
    <property type="entry name" value="Aminoacyl-histidine dipeptidase PepD"/>
    <property type="match status" value="1"/>
</dbReference>
<evidence type="ECO:0000256" key="1">
    <source>
        <dbReference type="ARBA" id="ARBA00001941"/>
    </source>
</evidence>
<evidence type="ECO:0000256" key="7">
    <source>
        <dbReference type="ARBA" id="ARBA00022997"/>
    </source>
</evidence>
<dbReference type="EC" id="3.4.13.18" evidence="11"/>
<keyword evidence="8" id="KW-0482">Metalloprotease</keyword>
<evidence type="ECO:0000256" key="2">
    <source>
        <dbReference type="ARBA" id="ARBA00001947"/>
    </source>
</evidence>
<comment type="cofactor">
    <cofactor evidence="2">
        <name>Zn(2+)</name>
        <dbReference type="ChEBI" id="CHEBI:29105"/>
    </cofactor>
</comment>
<proteinExistence type="inferred from homology"/>
<evidence type="ECO:0000256" key="8">
    <source>
        <dbReference type="ARBA" id="ARBA00023049"/>
    </source>
</evidence>
<evidence type="ECO:0000256" key="9">
    <source>
        <dbReference type="ARBA" id="ARBA00023285"/>
    </source>
</evidence>
<evidence type="ECO:0000256" key="15">
    <source>
        <dbReference type="ARBA" id="ARBA00075285"/>
    </source>
</evidence>
<evidence type="ECO:0000256" key="11">
    <source>
        <dbReference type="ARBA" id="ARBA00038976"/>
    </source>
</evidence>
<keyword evidence="5" id="KW-0378">Hydrolase</keyword>
<dbReference type="InterPro" id="IPR002933">
    <property type="entry name" value="Peptidase_M20"/>
</dbReference>
<feature type="domain" description="Peptidase M20 dimerisation" evidence="19">
    <location>
        <begin position="238"/>
        <end position="321"/>
    </location>
</feature>
<evidence type="ECO:0000256" key="18">
    <source>
        <dbReference type="ARBA" id="ARBA00078074"/>
    </source>
</evidence>
<comment type="catalytic activity">
    <reaction evidence="10">
        <text>Hydrolysis of dipeptides, preferentially hydrophobic dipeptides including prolyl amino acids.</text>
        <dbReference type="EC" id="3.4.13.18"/>
    </reaction>
</comment>
<comment type="similarity">
    <text evidence="13">Belongs to the peptidase M20C family.</text>
</comment>
<dbReference type="PANTHER" id="PTHR43501:SF1">
    <property type="entry name" value="CYTOSOL NON-SPECIFIC DIPEPTIDASE"/>
    <property type="match status" value="1"/>
</dbReference>
<dbReference type="Proteomes" id="UP000307956">
    <property type="component" value="Unassembled WGS sequence"/>
</dbReference>
<dbReference type="PIRSF" id="PIRSF016599">
    <property type="entry name" value="Xaa-His_dipept"/>
    <property type="match status" value="1"/>
</dbReference>
<evidence type="ECO:0000256" key="14">
    <source>
        <dbReference type="ARBA" id="ARBA00071271"/>
    </source>
</evidence>
<keyword evidence="4" id="KW-0479">Metal-binding</keyword>
<dbReference type="Pfam" id="PF07687">
    <property type="entry name" value="M20_dimer"/>
    <property type="match status" value="1"/>
</dbReference>
<dbReference type="GO" id="GO:0006508">
    <property type="term" value="P:proteolysis"/>
    <property type="evidence" value="ECO:0007669"/>
    <property type="project" value="UniProtKB-KW"/>
</dbReference>
<evidence type="ECO:0000256" key="17">
    <source>
        <dbReference type="ARBA" id="ARBA00077688"/>
    </source>
</evidence>
<evidence type="ECO:0000256" key="16">
    <source>
        <dbReference type="ARBA" id="ARBA00076004"/>
    </source>
</evidence>
<dbReference type="PRINTS" id="PR00934">
    <property type="entry name" value="XHISDIPTASE"/>
</dbReference>
<dbReference type="CDD" id="cd03890">
    <property type="entry name" value="M20_pepD"/>
    <property type="match status" value="1"/>
</dbReference>
<dbReference type="InterPro" id="IPR001160">
    <property type="entry name" value="Peptidase_M20C"/>
</dbReference>
<name>A0A4S4AU69_9RHOO</name>
<reference evidence="20 21" key="1">
    <citation type="submission" date="2019-04" db="EMBL/GenBank/DDBJ databases">
        <title>Azoarcus rhizosphaerae sp. nov. isolated from rhizosphere of Ficus religiosa.</title>
        <authorList>
            <person name="Lin S.-Y."/>
            <person name="Hameed A."/>
            <person name="Hsu Y.-H."/>
            <person name="Young C.-C."/>
        </authorList>
    </citation>
    <scope>NUCLEOTIDE SEQUENCE [LARGE SCALE GENOMIC DNA]</scope>
    <source>
        <strain evidence="20 21">CC-YHH848</strain>
    </source>
</reference>
<keyword evidence="7" id="KW-0224">Dipeptidase</keyword>
<dbReference type="AlphaFoldDB" id="A0A4S4AU69"/>
<dbReference type="InterPro" id="IPR011650">
    <property type="entry name" value="Peptidase_M20_dimer"/>
</dbReference>
<sequence>MSLAHCLWPSARASGIVEVGNAPGAPMDSSIPSYELEPAAVWRHFATLSRIPRMSGHEQVLRDEIAGWARQHGLGVAVDATGNLVISKPATPGREDRPGVVLQGHLDMVCQKNAASTHDFSRDPIHAELRDGWLVADDTTLGADNGIGVALALAALEAGDIAHPSLEVLLTVDEEAGMTGARGLRAGALRGRRLINIDTEDWGEFYLGCAGGADVVVDAPLESEAAPAGWQALRVTVEGLKGGHSGVDIHLQRGNAIKLLVRVLHGLAADGVPFALAAMEGGTARNALPREAGALILVPDGNGAGLRQALTRTAAEIAEELAGVDDGFALRAEPDPARPEHVPDAATARRVLAALHAAPHGVRRMSTRVAGVVETSDNLGVLRLDAQRLQATLMVRSLLDAGTRALADEIVALFDLAGLPASVSEPYPGWAPNPDSALLASFLQVYRREFGGEAAVKVIHAGLECGIFTATWPDMDMISFGPTIRGAHAPGERVEVESVGRAWRLLAAALAEL</sequence>
<dbReference type="GO" id="GO:0005829">
    <property type="term" value="C:cytosol"/>
    <property type="evidence" value="ECO:0007669"/>
    <property type="project" value="TreeGrafter"/>
</dbReference>
<evidence type="ECO:0000259" key="19">
    <source>
        <dbReference type="Pfam" id="PF07687"/>
    </source>
</evidence>